<proteinExistence type="inferred from homology"/>
<dbReference type="Proteomes" id="UP000245771">
    <property type="component" value="Unassembled WGS sequence"/>
</dbReference>
<gene>
    <name evidence="9" type="ORF">FA14DRAFT_124421</name>
</gene>
<feature type="region of interest" description="Disordered" evidence="7">
    <location>
        <begin position="1"/>
        <end position="35"/>
    </location>
</feature>
<evidence type="ECO:0000256" key="3">
    <source>
        <dbReference type="ARBA" id="ARBA00011396"/>
    </source>
</evidence>
<name>A0A316V6T7_9BASI</name>
<comment type="subcellular location">
    <subcellularLocation>
        <location evidence="1">Endoplasmic reticulum membrane</location>
        <topology evidence="1">Peripheral membrane protein</topology>
    </subcellularLocation>
</comment>
<keyword evidence="5" id="KW-0256">Endoplasmic reticulum</keyword>
<evidence type="ECO:0000256" key="5">
    <source>
        <dbReference type="ARBA" id="ARBA00022824"/>
    </source>
</evidence>
<dbReference type="EMBL" id="KZ819604">
    <property type="protein sequence ID" value="PWN33319.1"/>
    <property type="molecule type" value="Genomic_DNA"/>
</dbReference>
<dbReference type="GeneID" id="37018425"/>
<dbReference type="OrthoDB" id="2190159at2759"/>
<evidence type="ECO:0000313" key="9">
    <source>
        <dbReference type="EMBL" id="PWN33319.1"/>
    </source>
</evidence>
<evidence type="ECO:0000313" key="10">
    <source>
        <dbReference type="Proteomes" id="UP000245771"/>
    </source>
</evidence>
<feature type="domain" description="Golgin subfamily A member 7/ERF4" evidence="8">
    <location>
        <begin position="47"/>
        <end position="159"/>
    </location>
</feature>
<organism evidence="9 10">
    <name type="scientific">Meira miltonrushii</name>
    <dbReference type="NCBI Taxonomy" id="1280837"/>
    <lineage>
        <taxon>Eukaryota</taxon>
        <taxon>Fungi</taxon>
        <taxon>Dikarya</taxon>
        <taxon>Basidiomycota</taxon>
        <taxon>Ustilaginomycotina</taxon>
        <taxon>Exobasidiomycetes</taxon>
        <taxon>Exobasidiales</taxon>
        <taxon>Brachybasidiaceae</taxon>
        <taxon>Meira</taxon>
    </lineage>
</organism>
<accession>A0A316V6T7</accession>
<dbReference type="GO" id="GO:0005789">
    <property type="term" value="C:endoplasmic reticulum membrane"/>
    <property type="evidence" value="ECO:0007669"/>
    <property type="project" value="UniProtKB-SubCell"/>
</dbReference>
<comment type="similarity">
    <text evidence="2">Belongs to the ERF4 family.</text>
</comment>
<evidence type="ECO:0000256" key="4">
    <source>
        <dbReference type="ARBA" id="ARBA00018463"/>
    </source>
</evidence>
<sequence length="163" mass="18840">MNDLQQRQTRRQTDGPRSAYYYGPPSKNSAFGTPPVGVIGRDKPREIVRIERDYTVGELCQFHPTFPLELEGRISPTLYSETINDLNVIIIKANDPLWACIDNTLAVLTLYISPYIFGSKYKRETNNLRKRINEANQKNFNPVGLNLRYPSDTAFLFLELEYY</sequence>
<dbReference type="Pfam" id="PF10256">
    <property type="entry name" value="Erf4"/>
    <property type="match status" value="1"/>
</dbReference>
<keyword evidence="10" id="KW-1185">Reference proteome</keyword>
<evidence type="ECO:0000256" key="7">
    <source>
        <dbReference type="SAM" id="MobiDB-lite"/>
    </source>
</evidence>
<dbReference type="InterPro" id="IPR051371">
    <property type="entry name" value="Ras_palmitoyltransferase"/>
</dbReference>
<dbReference type="InParanoid" id="A0A316V6T7"/>
<keyword evidence="6" id="KW-0472">Membrane</keyword>
<dbReference type="PANTHER" id="PTHR13254">
    <property type="entry name" value="GOLGI AUTOANTIGEN, GOLGIN SUBFAMILY A, 7"/>
    <property type="match status" value="1"/>
</dbReference>
<evidence type="ECO:0000256" key="6">
    <source>
        <dbReference type="ARBA" id="ARBA00023136"/>
    </source>
</evidence>
<dbReference type="GO" id="GO:0006612">
    <property type="term" value="P:protein targeting to membrane"/>
    <property type="evidence" value="ECO:0007669"/>
    <property type="project" value="TreeGrafter"/>
</dbReference>
<dbReference type="PANTHER" id="PTHR13254:SF0">
    <property type="entry name" value="GOLGIN SUBFAMILY A MEMBER 7_ERF4 DOMAIN-CONTAINING PROTEIN"/>
    <property type="match status" value="1"/>
</dbReference>
<evidence type="ECO:0000259" key="8">
    <source>
        <dbReference type="Pfam" id="PF10256"/>
    </source>
</evidence>
<evidence type="ECO:0000256" key="2">
    <source>
        <dbReference type="ARBA" id="ARBA00007732"/>
    </source>
</evidence>
<protein>
    <recommendedName>
        <fullName evidence="4">Ras modification protein ERF4</fullName>
    </recommendedName>
</protein>
<dbReference type="STRING" id="1280837.A0A316V6T7"/>
<dbReference type="GO" id="GO:0031211">
    <property type="term" value="C:endoplasmic reticulum palmitoyltransferase complex"/>
    <property type="evidence" value="ECO:0007669"/>
    <property type="project" value="TreeGrafter"/>
</dbReference>
<evidence type="ECO:0000256" key="1">
    <source>
        <dbReference type="ARBA" id="ARBA00004406"/>
    </source>
</evidence>
<reference evidence="9 10" key="1">
    <citation type="journal article" date="2018" name="Mol. Biol. Evol.">
        <title>Broad Genomic Sampling Reveals a Smut Pathogenic Ancestry of the Fungal Clade Ustilaginomycotina.</title>
        <authorList>
            <person name="Kijpornyongpan T."/>
            <person name="Mondo S.J."/>
            <person name="Barry K."/>
            <person name="Sandor L."/>
            <person name="Lee J."/>
            <person name="Lipzen A."/>
            <person name="Pangilinan J."/>
            <person name="LaButti K."/>
            <person name="Hainaut M."/>
            <person name="Henrissat B."/>
            <person name="Grigoriev I.V."/>
            <person name="Spatafora J.W."/>
            <person name="Aime M.C."/>
        </authorList>
    </citation>
    <scope>NUCLEOTIDE SEQUENCE [LARGE SCALE GENOMIC DNA]</scope>
    <source>
        <strain evidence="9 10">MCA 3882</strain>
    </source>
</reference>
<dbReference type="RefSeq" id="XP_025353621.1">
    <property type="nucleotide sequence ID" value="XM_025496644.1"/>
</dbReference>
<comment type="subunit">
    <text evidence="3">Interacts with ERF2.</text>
</comment>
<dbReference type="InterPro" id="IPR019383">
    <property type="entry name" value="Golgin_A_7/ERF4"/>
</dbReference>
<dbReference type="AlphaFoldDB" id="A0A316V6T7"/>